<feature type="domain" description="OTU" evidence="2">
    <location>
        <begin position="127"/>
        <end position="187"/>
    </location>
</feature>
<proteinExistence type="predicted"/>
<dbReference type="PANTHER" id="PTHR12931:SF15">
    <property type="entry name" value="UBIQUITIN THIOESTERASE OTUBAIN-LIKE"/>
    <property type="match status" value="1"/>
</dbReference>
<dbReference type="Pfam" id="PF10275">
    <property type="entry name" value="Peptidase_C65"/>
    <property type="match status" value="1"/>
</dbReference>
<gene>
    <name evidence="3" type="ORF">Taro_043365</name>
</gene>
<dbReference type="PANTHER" id="PTHR12931">
    <property type="entry name" value="UBIQUITIN THIOLESTERASE PROTEIN OTUB"/>
    <property type="match status" value="1"/>
</dbReference>
<dbReference type="GO" id="GO:0071108">
    <property type="term" value="P:protein K48-linked deubiquitination"/>
    <property type="evidence" value="ECO:0007669"/>
    <property type="project" value="TreeGrafter"/>
</dbReference>
<comment type="caution">
    <text evidence="3">The sequence shown here is derived from an EMBL/GenBank/DDBJ whole genome shotgun (WGS) entry which is preliminary data.</text>
</comment>
<dbReference type="InterPro" id="IPR042467">
    <property type="entry name" value="Peptidase_C65_otubain_sub2"/>
</dbReference>
<dbReference type="Gene3D" id="1.20.1300.20">
    <property type="entry name" value="Peptidase C65 Otubain, subdomain 2"/>
    <property type="match status" value="1"/>
</dbReference>
<dbReference type="PROSITE" id="PS50802">
    <property type="entry name" value="OTU"/>
    <property type="match status" value="1"/>
</dbReference>
<evidence type="ECO:0000256" key="1">
    <source>
        <dbReference type="SAM" id="MobiDB-lite"/>
    </source>
</evidence>
<dbReference type="Proteomes" id="UP000652761">
    <property type="component" value="Unassembled WGS sequence"/>
</dbReference>
<evidence type="ECO:0000313" key="3">
    <source>
        <dbReference type="EMBL" id="MQM10476.1"/>
    </source>
</evidence>
<dbReference type="EMBL" id="NMUH01004683">
    <property type="protein sequence ID" value="MQM10476.1"/>
    <property type="molecule type" value="Genomic_DNA"/>
</dbReference>
<sequence>MQGAPTEEGGMTIGGPGSDGSSPGSTVFVDASEGEWDCLSRDEWQDGATWEYSLGLEATIEDEKPEKTPCIGDKASPSALLNPTSFLLDAALLAGNFMFDEPLHVLAAGDQSGEPVKRIMTLAKHYAYLRRTRADGNCFFRSFMFSYLEHVLETQDRAEVDRIQSNIDKYKKTLQDLGCPGFAIQDC</sequence>
<organism evidence="3 4">
    <name type="scientific">Colocasia esculenta</name>
    <name type="common">Wild taro</name>
    <name type="synonym">Arum esculentum</name>
    <dbReference type="NCBI Taxonomy" id="4460"/>
    <lineage>
        <taxon>Eukaryota</taxon>
        <taxon>Viridiplantae</taxon>
        <taxon>Streptophyta</taxon>
        <taxon>Embryophyta</taxon>
        <taxon>Tracheophyta</taxon>
        <taxon>Spermatophyta</taxon>
        <taxon>Magnoliopsida</taxon>
        <taxon>Liliopsida</taxon>
        <taxon>Araceae</taxon>
        <taxon>Aroideae</taxon>
        <taxon>Colocasieae</taxon>
        <taxon>Colocasia</taxon>
    </lineage>
</organism>
<name>A0A843WRX2_COLES</name>
<protein>
    <recommendedName>
        <fullName evidence="2">OTU domain-containing protein</fullName>
    </recommendedName>
</protein>
<feature type="region of interest" description="Disordered" evidence="1">
    <location>
        <begin position="1"/>
        <end position="27"/>
    </location>
</feature>
<accession>A0A843WRX2</accession>
<dbReference type="GO" id="GO:0043130">
    <property type="term" value="F:ubiquitin binding"/>
    <property type="evidence" value="ECO:0007669"/>
    <property type="project" value="TreeGrafter"/>
</dbReference>
<dbReference type="InterPro" id="IPR003323">
    <property type="entry name" value="OTU_dom"/>
</dbReference>
<evidence type="ECO:0000313" key="4">
    <source>
        <dbReference type="Proteomes" id="UP000652761"/>
    </source>
</evidence>
<dbReference type="OrthoDB" id="18915at2759"/>
<evidence type="ECO:0000259" key="2">
    <source>
        <dbReference type="PROSITE" id="PS50802"/>
    </source>
</evidence>
<reference evidence="3" key="1">
    <citation type="submission" date="2017-07" db="EMBL/GenBank/DDBJ databases">
        <title>Taro Niue Genome Assembly and Annotation.</title>
        <authorList>
            <person name="Atibalentja N."/>
            <person name="Keating K."/>
            <person name="Fields C.J."/>
        </authorList>
    </citation>
    <scope>NUCLEOTIDE SEQUENCE</scope>
    <source>
        <strain evidence="3">Niue_2</strain>
        <tissue evidence="3">Leaf</tissue>
    </source>
</reference>
<dbReference type="GO" id="GO:0005634">
    <property type="term" value="C:nucleus"/>
    <property type="evidence" value="ECO:0007669"/>
    <property type="project" value="TreeGrafter"/>
</dbReference>
<keyword evidence="4" id="KW-1185">Reference proteome</keyword>
<dbReference type="InterPro" id="IPR019400">
    <property type="entry name" value="Peptidase_C65_otubain"/>
</dbReference>
<dbReference type="SUPFAM" id="SSF54001">
    <property type="entry name" value="Cysteine proteinases"/>
    <property type="match status" value="1"/>
</dbReference>
<dbReference type="GO" id="GO:0004843">
    <property type="term" value="F:cysteine-type deubiquitinase activity"/>
    <property type="evidence" value="ECO:0007669"/>
    <property type="project" value="TreeGrafter"/>
</dbReference>
<dbReference type="AlphaFoldDB" id="A0A843WRX2"/>
<dbReference type="InterPro" id="IPR038765">
    <property type="entry name" value="Papain-like_cys_pep_sf"/>
</dbReference>